<proteinExistence type="predicted"/>
<dbReference type="GO" id="GO:0016746">
    <property type="term" value="F:acyltransferase activity"/>
    <property type="evidence" value="ECO:0007669"/>
    <property type="project" value="UniProtKB-KW"/>
</dbReference>
<dbReference type="Proteomes" id="UP000193870">
    <property type="component" value="Unassembled WGS sequence"/>
</dbReference>
<keyword evidence="2 10" id="KW-0808">Transferase</keyword>
<evidence type="ECO:0000256" key="8">
    <source>
        <dbReference type="SAM" id="Phobius"/>
    </source>
</evidence>
<feature type="transmembrane region" description="Helical" evidence="8">
    <location>
        <begin position="20"/>
        <end position="43"/>
    </location>
</feature>
<dbReference type="GO" id="GO:0006629">
    <property type="term" value="P:lipid metabolic process"/>
    <property type="evidence" value="ECO:0007669"/>
    <property type="project" value="UniProtKB-KW"/>
</dbReference>
<name>A0A1Y5R6H7_9RHOB</name>
<dbReference type="PANTHER" id="PTHR23063">
    <property type="entry name" value="PHOSPHOLIPID ACYLTRANSFERASE"/>
    <property type="match status" value="1"/>
</dbReference>
<dbReference type="Pfam" id="PF01553">
    <property type="entry name" value="Acyltransferase"/>
    <property type="match status" value="1"/>
</dbReference>
<keyword evidence="3 8" id="KW-0812">Transmembrane</keyword>
<sequence>MTWHSDVPPEAPRIGPGGYALAVARGVPLALWVAGMLGLHMLVRLVERPLAGVNRPVSPWITVVVCRGALRLMGLPLRVRGPRMEGQGAMVANHSTWLDIFVLNAIEPLYFVSKAEVAEWPGIGLLAKVTGTVFIRRDRREAAAQQRVFEERLTARHRLMFFPEGTSTDNLRVEPFKTTLFNAFHSGALADDMEVQPITVAYHPPKGAEPRYYGWWGDMEFGVNLVKILATRRHGSVEVIRHAPIRVADTPDRKSLARAAEAAVRGGFEAAKPALAKGGA</sequence>
<accession>A0A1Y5R6H7</accession>
<evidence type="ECO:0000256" key="7">
    <source>
        <dbReference type="ARBA" id="ARBA00023315"/>
    </source>
</evidence>
<evidence type="ECO:0000256" key="3">
    <source>
        <dbReference type="ARBA" id="ARBA00022692"/>
    </source>
</evidence>
<evidence type="ECO:0000313" key="10">
    <source>
        <dbReference type="EMBL" id="SLN10319.1"/>
    </source>
</evidence>
<dbReference type="EMBL" id="FWFV01000001">
    <property type="protein sequence ID" value="SLN10319.1"/>
    <property type="molecule type" value="Genomic_DNA"/>
</dbReference>
<evidence type="ECO:0000313" key="11">
    <source>
        <dbReference type="Proteomes" id="UP000193870"/>
    </source>
</evidence>
<dbReference type="InterPro" id="IPR002123">
    <property type="entry name" value="Plipid/glycerol_acylTrfase"/>
</dbReference>
<dbReference type="SMART" id="SM00563">
    <property type="entry name" value="PlsC"/>
    <property type="match status" value="1"/>
</dbReference>
<dbReference type="OrthoDB" id="9806880at2"/>
<dbReference type="CDD" id="cd07989">
    <property type="entry name" value="LPLAT_AGPAT-like"/>
    <property type="match status" value="1"/>
</dbReference>
<dbReference type="AlphaFoldDB" id="A0A1Y5R6H7"/>
<feature type="domain" description="Phospholipid/glycerol acyltransferase" evidence="9">
    <location>
        <begin position="88"/>
        <end position="203"/>
    </location>
</feature>
<organism evidence="10 11">
    <name type="scientific">Palleronia marisminoris</name>
    <dbReference type="NCBI Taxonomy" id="315423"/>
    <lineage>
        <taxon>Bacteria</taxon>
        <taxon>Pseudomonadati</taxon>
        <taxon>Pseudomonadota</taxon>
        <taxon>Alphaproteobacteria</taxon>
        <taxon>Rhodobacterales</taxon>
        <taxon>Roseobacteraceae</taxon>
        <taxon>Palleronia</taxon>
    </lineage>
</organism>
<keyword evidence="4 8" id="KW-1133">Transmembrane helix</keyword>
<evidence type="ECO:0000256" key="4">
    <source>
        <dbReference type="ARBA" id="ARBA00022989"/>
    </source>
</evidence>
<comment type="subcellular location">
    <subcellularLocation>
        <location evidence="1">Membrane</location>
    </subcellularLocation>
</comment>
<reference evidence="10 11" key="1">
    <citation type="submission" date="2017-03" db="EMBL/GenBank/DDBJ databases">
        <authorList>
            <person name="Afonso C.L."/>
            <person name="Miller P.J."/>
            <person name="Scott M.A."/>
            <person name="Spackman E."/>
            <person name="Goraichik I."/>
            <person name="Dimitrov K.M."/>
            <person name="Suarez D.L."/>
            <person name="Swayne D.E."/>
        </authorList>
    </citation>
    <scope>NUCLEOTIDE SEQUENCE [LARGE SCALE GENOMIC DNA]</scope>
    <source>
        <strain evidence="10 11">CECT 7066</strain>
    </source>
</reference>
<dbReference type="SUPFAM" id="SSF69593">
    <property type="entry name" value="Glycerol-3-phosphate (1)-acyltransferase"/>
    <property type="match status" value="1"/>
</dbReference>
<evidence type="ECO:0000259" key="9">
    <source>
        <dbReference type="SMART" id="SM00563"/>
    </source>
</evidence>
<evidence type="ECO:0000256" key="2">
    <source>
        <dbReference type="ARBA" id="ARBA00022679"/>
    </source>
</evidence>
<gene>
    <name evidence="10" type="ORF">PAM7066_00015</name>
</gene>
<protein>
    <submittedName>
        <fullName evidence="10">2-acyl-glycerophospho-ethanolamine acyltransferase</fullName>
    </submittedName>
</protein>
<keyword evidence="6 8" id="KW-0472">Membrane</keyword>
<keyword evidence="5" id="KW-0443">Lipid metabolism</keyword>
<dbReference type="RefSeq" id="WP_090928568.1">
    <property type="nucleotide sequence ID" value="NZ_FOPF01000001.1"/>
</dbReference>
<dbReference type="PANTHER" id="PTHR23063:SF52">
    <property type="entry name" value="LYSOPHOSPHATIDYLCHOLINE ACYLTRANSFERASE"/>
    <property type="match status" value="1"/>
</dbReference>
<evidence type="ECO:0000256" key="5">
    <source>
        <dbReference type="ARBA" id="ARBA00023098"/>
    </source>
</evidence>
<dbReference type="STRING" id="315423.SAMN04488020_10115"/>
<keyword evidence="11" id="KW-1185">Reference proteome</keyword>
<keyword evidence="7 10" id="KW-0012">Acyltransferase</keyword>
<dbReference type="GO" id="GO:0016020">
    <property type="term" value="C:membrane"/>
    <property type="evidence" value="ECO:0007669"/>
    <property type="project" value="UniProtKB-SubCell"/>
</dbReference>
<evidence type="ECO:0000256" key="6">
    <source>
        <dbReference type="ARBA" id="ARBA00023136"/>
    </source>
</evidence>
<evidence type="ECO:0000256" key="1">
    <source>
        <dbReference type="ARBA" id="ARBA00004370"/>
    </source>
</evidence>